<evidence type="ECO:0000256" key="1">
    <source>
        <dbReference type="ARBA" id="ARBA00022729"/>
    </source>
</evidence>
<evidence type="ECO:0000256" key="3">
    <source>
        <dbReference type="SAM" id="SignalP"/>
    </source>
</evidence>
<feature type="signal peptide" evidence="3">
    <location>
        <begin position="1"/>
        <end position="20"/>
    </location>
</feature>
<dbReference type="EMBL" id="VXIV02001593">
    <property type="protein sequence ID" value="KAF6031521.1"/>
    <property type="molecule type" value="Genomic_DNA"/>
</dbReference>
<gene>
    <name evidence="4" type="ORF">EB796_010153</name>
</gene>
<evidence type="ECO:0000313" key="5">
    <source>
        <dbReference type="Proteomes" id="UP000593567"/>
    </source>
</evidence>
<dbReference type="Proteomes" id="UP000593567">
    <property type="component" value="Unassembled WGS sequence"/>
</dbReference>
<proteinExistence type="predicted"/>
<accession>A0A7J7K0Q0</accession>
<dbReference type="AlphaFoldDB" id="A0A7J7K0Q0"/>
<dbReference type="GO" id="GO:0032222">
    <property type="term" value="P:regulation of synaptic transmission, cholinergic"/>
    <property type="evidence" value="ECO:0007669"/>
    <property type="project" value="InterPro"/>
</dbReference>
<comment type="caution">
    <text evidence="4">The sequence shown here is derived from an EMBL/GenBank/DDBJ whole genome shotgun (WGS) entry which is preliminary data.</text>
</comment>
<reference evidence="4" key="1">
    <citation type="submission" date="2020-06" db="EMBL/GenBank/DDBJ databases">
        <title>Draft genome of Bugula neritina, a colonial animal packing powerful symbionts and potential medicines.</title>
        <authorList>
            <person name="Rayko M."/>
        </authorList>
    </citation>
    <scope>NUCLEOTIDE SEQUENCE [LARGE SCALE GENOMIC DNA]</scope>
    <source>
        <strain evidence="4">Kwan_BN1</strain>
    </source>
</reference>
<dbReference type="GO" id="GO:0030431">
    <property type="term" value="P:sleep"/>
    <property type="evidence" value="ECO:0007669"/>
    <property type="project" value="InterPro"/>
</dbReference>
<keyword evidence="1 3" id="KW-0732">Signal</keyword>
<sequence>MANILFVSLLSLVLFSSVFSQNSTDPESDANTGTPIDCYVCKSDADGDCYDPVDINKLPKKSCPSGICLKYVQTVEKDIKQIDRGCADEVEPLLLKKEKDEGCVLSTGTKLVQVTSNLKW</sequence>
<name>A0A7J7K0Q0_BUGNE</name>
<organism evidence="4 5">
    <name type="scientific">Bugula neritina</name>
    <name type="common">Brown bryozoan</name>
    <name type="synonym">Sertularia neritina</name>
    <dbReference type="NCBI Taxonomy" id="10212"/>
    <lineage>
        <taxon>Eukaryota</taxon>
        <taxon>Metazoa</taxon>
        <taxon>Spiralia</taxon>
        <taxon>Lophotrochozoa</taxon>
        <taxon>Bryozoa</taxon>
        <taxon>Gymnolaemata</taxon>
        <taxon>Cheilostomatida</taxon>
        <taxon>Flustrina</taxon>
        <taxon>Buguloidea</taxon>
        <taxon>Bugulidae</taxon>
        <taxon>Bugula</taxon>
    </lineage>
</organism>
<keyword evidence="2" id="KW-0325">Glycoprotein</keyword>
<feature type="chain" id="PRO_5029725055" evidence="3">
    <location>
        <begin position="21"/>
        <end position="120"/>
    </location>
</feature>
<dbReference type="InterPro" id="IPR031424">
    <property type="entry name" value="QVR-like"/>
</dbReference>
<keyword evidence="5" id="KW-1185">Reference proteome</keyword>
<dbReference type="PANTHER" id="PTHR33562">
    <property type="entry name" value="ATILLA, ISOFORM B-RELATED-RELATED"/>
    <property type="match status" value="1"/>
</dbReference>
<evidence type="ECO:0000313" key="4">
    <source>
        <dbReference type="EMBL" id="KAF6031521.1"/>
    </source>
</evidence>
<dbReference type="InterPro" id="IPR050975">
    <property type="entry name" value="Sleep_regulator"/>
</dbReference>
<dbReference type="OrthoDB" id="6083863at2759"/>
<evidence type="ECO:0000256" key="2">
    <source>
        <dbReference type="ARBA" id="ARBA00023180"/>
    </source>
</evidence>
<protein>
    <submittedName>
        <fullName evidence="4">Uncharacterized protein</fullName>
    </submittedName>
</protein>
<dbReference type="Pfam" id="PF17064">
    <property type="entry name" value="QVR"/>
    <property type="match status" value="1"/>
</dbReference>